<reference evidence="5" key="1">
    <citation type="submission" date="2010-05" db="EMBL/GenBank/DDBJ databases">
        <title>The complete genome of Truepera radiovictris DSM 17093.</title>
        <authorList>
            <consortium name="US DOE Joint Genome Institute (JGI-PGF)"/>
            <person name="Lucas S."/>
            <person name="Copeland A."/>
            <person name="Lapidus A."/>
            <person name="Glavina del Rio T."/>
            <person name="Dalin E."/>
            <person name="Tice H."/>
            <person name="Bruce D."/>
            <person name="Goodwin L."/>
            <person name="Pitluck S."/>
            <person name="Kyrpides N."/>
            <person name="Mavromatis K."/>
            <person name="Ovchinnikova G."/>
            <person name="Munk A.C."/>
            <person name="Detter J.C."/>
            <person name="Han C."/>
            <person name="Tapia R."/>
            <person name="Land M."/>
            <person name="Hauser L."/>
            <person name="Markowitz V."/>
            <person name="Cheng J.-F."/>
            <person name="Hugenholtz P."/>
            <person name="Woyke T."/>
            <person name="Wu D."/>
            <person name="Tindall B."/>
            <person name="Pomrenke H.G."/>
            <person name="Brambilla E."/>
            <person name="Klenk H.-P."/>
            <person name="Eisen J.A."/>
        </authorList>
    </citation>
    <scope>NUCLEOTIDE SEQUENCE [LARGE SCALE GENOMIC DNA]</scope>
    <source>
        <strain evidence="5">DSM 17093 / CIP 108686 / LMG 22925 / RQ-24</strain>
    </source>
</reference>
<dbReference type="GO" id="GO:0043190">
    <property type="term" value="C:ATP-binding cassette (ABC) transporter complex"/>
    <property type="evidence" value="ECO:0007669"/>
    <property type="project" value="InterPro"/>
</dbReference>
<protein>
    <submittedName>
        <fullName evidence="4">Phosphonate ABC transporter, periplasmic phosphonate-binding protein</fullName>
    </submittedName>
</protein>
<reference evidence="4 5" key="2">
    <citation type="journal article" date="2011" name="Stand. Genomic Sci.">
        <title>Complete genome sequence of Truepera radiovictrix type strain (RQ-24).</title>
        <authorList>
            <person name="Ivanova N."/>
            <person name="Rohde C."/>
            <person name="Munk C."/>
            <person name="Nolan M."/>
            <person name="Lucas S."/>
            <person name="Del Rio T.G."/>
            <person name="Tice H."/>
            <person name="Deshpande S."/>
            <person name="Cheng J.F."/>
            <person name="Tapia R."/>
            <person name="Han C."/>
            <person name="Goodwin L."/>
            <person name="Pitluck S."/>
            <person name="Liolios K."/>
            <person name="Mavromatis K."/>
            <person name="Mikhailova N."/>
            <person name="Pati A."/>
            <person name="Chen A."/>
            <person name="Palaniappan K."/>
            <person name="Land M."/>
            <person name="Hauser L."/>
            <person name="Chang Y.J."/>
            <person name="Jeffries C.D."/>
            <person name="Brambilla E."/>
            <person name="Rohde M."/>
            <person name="Goker M."/>
            <person name="Tindall B.J."/>
            <person name="Woyke T."/>
            <person name="Bristow J."/>
            <person name="Eisen J.A."/>
            <person name="Markowitz V."/>
            <person name="Hugenholtz P."/>
            <person name="Kyrpides N.C."/>
            <person name="Klenk H.P."/>
            <person name="Lapidus A."/>
        </authorList>
    </citation>
    <scope>NUCLEOTIDE SEQUENCE [LARGE SCALE GENOMIC DNA]</scope>
    <source>
        <strain evidence="5">DSM 17093 / CIP 108686 / LMG 22925 / RQ-24</strain>
    </source>
</reference>
<sequence>MLKRTLAVGLTLALTPALAQGDRPDSLVLGMVPSREADRIVDSLDPIAEMLTERIGIPVETFVSTNFTGLVEAMGTGRVDIGFFGPAALVQAMDRHGAEVILASVRNGETTYLSQFSVRCDSGIEDFSDLVGRTIAFVDPASASGYQFPFVYLNSQHGINPDTDMQAIFAGSHDAAILAVYNGDVDVAVSFNDARTAIEGDFPDVMEQVCVLGYTDPIPNDGVVVRAGLDPELTQEIAQALIDIADTEEGEALTSELFNVTAFAPVEASAFDIVRETSAFFDQ</sequence>
<proteinExistence type="inferred from homology"/>
<dbReference type="KEGG" id="tra:Trad_1910"/>
<dbReference type="CDD" id="cd01071">
    <property type="entry name" value="PBP2_PhnD_like"/>
    <property type="match status" value="1"/>
</dbReference>
<dbReference type="NCBIfam" id="TIGR01098">
    <property type="entry name" value="3A0109s03R"/>
    <property type="match status" value="1"/>
</dbReference>
<dbReference type="STRING" id="649638.Trad_1910"/>
<dbReference type="eggNOG" id="COG3221">
    <property type="taxonomic scope" value="Bacteria"/>
</dbReference>
<evidence type="ECO:0000256" key="3">
    <source>
        <dbReference type="SAM" id="SignalP"/>
    </source>
</evidence>
<evidence type="ECO:0000256" key="1">
    <source>
        <dbReference type="ARBA" id="ARBA00007162"/>
    </source>
</evidence>
<evidence type="ECO:0000313" key="5">
    <source>
        <dbReference type="Proteomes" id="UP000000379"/>
    </source>
</evidence>
<dbReference type="GO" id="GO:0055085">
    <property type="term" value="P:transmembrane transport"/>
    <property type="evidence" value="ECO:0007669"/>
    <property type="project" value="InterPro"/>
</dbReference>
<dbReference type="Pfam" id="PF12974">
    <property type="entry name" value="Phosphonate-bd"/>
    <property type="match status" value="1"/>
</dbReference>
<feature type="signal peptide" evidence="3">
    <location>
        <begin position="1"/>
        <end position="19"/>
    </location>
</feature>
<dbReference type="AlphaFoldDB" id="D7CQP2"/>
<evidence type="ECO:0000256" key="2">
    <source>
        <dbReference type="ARBA" id="ARBA00022729"/>
    </source>
</evidence>
<dbReference type="InterPro" id="IPR005770">
    <property type="entry name" value="PhnD"/>
</dbReference>
<dbReference type="HOGENOM" id="CLU_051472_6_4_0"/>
<dbReference type="PANTHER" id="PTHR35841:SF1">
    <property type="entry name" value="PHOSPHONATES-BINDING PERIPLASMIC PROTEIN"/>
    <property type="match status" value="1"/>
</dbReference>
<feature type="chain" id="PRO_5003094386" evidence="3">
    <location>
        <begin position="20"/>
        <end position="283"/>
    </location>
</feature>
<dbReference type="SUPFAM" id="SSF53850">
    <property type="entry name" value="Periplasmic binding protein-like II"/>
    <property type="match status" value="1"/>
</dbReference>
<dbReference type="Proteomes" id="UP000000379">
    <property type="component" value="Chromosome"/>
</dbReference>
<dbReference type="PANTHER" id="PTHR35841">
    <property type="entry name" value="PHOSPHONATES-BINDING PERIPLASMIC PROTEIN"/>
    <property type="match status" value="1"/>
</dbReference>
<name>D7CQP2_TRURR</name>
<gene>
    <name evidence="4" type="ordered locus">Trad_1910</name>
</gene>
<comment type="similarity">
    <text evidence="1">Belongs to the phosphate/phosphite/phosphonate binding protein family.</text>
</comment>
<keyword evidence="2 3" id="KW-0732">Signal</keyword>
<evidence type="ECO:0000313" key="4">
    <source>
        <dbReference type="EMBL" id="ADI15026.1"/>
    </source>
</evidence>
<dbReference type="EMBL" id="CP002049">
    <property type="protein sequence ID" value="ADI15026.1"/>
    <property type="molecule type" value="Genomic_DNA"/>
</dbReference>
<dbReference type="Gene3D" id="3.40.190.10">
    <property type="entry name" value="Periplasmic binding protein-like II"/>
    <property type="match status" value="2"/>
</dbReference>
<keyword evidence="5" id="KW-1185">Reference proteome</keyword>
<dbReference type="RefSeq" id="WP_013178391.1">
    <property type="nucleotide sequence ID" value="NC_014221.1"/>
</dbReference>
<organism evidence="4 5">
    <name type="scientific">Truepera radiovictrix (strain DSM 17093 / CIP 108686 / LMG 22925 / RQ-24)</name>
    <dbReference type="NCBI Taxonomy" id="649638"/>
    <lineage>
        <taxon>Bacteria</taxon>
        <taxon>Thermotogati</taxon>
        <taxon>Deinococcota</taxon>
        <taxon>Deinococci</taxon>
        <taxon>Trueperales</taxon>
        <taxon>Trueperaceae</taxon>
        <taxon>Truepera</taxon>
    </lineage>
</organism>
<accession>D7CQP2</accession>